<feature type="transmembrane region" description="Helical" evidence="2">
    <location>
        <begin position="279"/>
        <end position="300"/>
    </location>
</feature>
<feature type="transmembrane region" description="Helical" evidence="2">
    <location>
        <begin position="96"/>
        <end position="121"/>
    </location>
</feature>
<protein>
    <submittedName>
        <fullName evidence="3">DUF4407 domain-containing protein</fullName>
    </submittedName>
</protein>
<organism evidence="3 4">
    <name type="scientific">Goekera deserti</name>
    <dbReference type="NCBI Taxonomy" id="2497753"/>
    <lineage>
        <taxon>Bacteria</taxon>
        <taxon>Bacillati</taxon>
        <taxon>Actinomycetota</taxon>
        <taxon>Actinomycetes</taxon>
        <taxon>Geodermatophilales</taxon>
        <taxon>Geodermatophilaceae</taxon>
        <taxon>Goekera</taxon>
    </lineage>
</organism>
<dbReference type="InterPro" id="IPR025519">
    <property type="entry name" value="DUF4407"/>
</dbReference>
<dbReference type="Pfam" id="PF14362">
    <property type="entry name" value="DUF4407"/>
    <property type="match status" value="1"/>
</dbReference>
<keyword evidence="2" id="KW-0812">Transmembrane</keyword>
<evidence type="ECO:0000256" key="1">
    <source>
        <dbReference type="SAM" id="MobiDB-lite"/>
    </source>
</evidence>
<dbReference type="RefSeq" id="WP_152729974.1">
    <property type="nucleotide sequence ID" value="NZ_JAABOZ010000004.1"/>
</dbReference>
<dbReference type="Proteomes" id="UP000470470">
    <property type="component" value="Unassembled WGS sequence"/>
</dbReference>
<keyword evidence="2" id="KW-0472">Membrane</keyword>
<evidence type="ECO:0000256" key="2">
    <source>
        <dbReference type="SAM" id="Phobius"/>
    </source>
</evidence>
<feature type="transmembrane region" description="Helical" evidence="2">
    <location>
        <begin position="28"/>
        <end position="50"/>
    </location>
</feature>
<keyword evidence="2" id="KW-1133">Transmembrane helix</keyword>
<evidence type="ECO:0000313" key="4">
    <source>
        <dbReference type="Proteomes" id="UP000470470"/>
    </source>
</evidence>
<proteinExistence type="predicted"/>
<keyword evidence="4" id="KW-1185">Reference proteome</keyword>
<feature type="region of interest" description="Disordered" evidence="1">
    <location>
        <begin position="363"/>
        <end position="395"/>
    </location>
</feature>
<feature type="transmembrane region" description="Helical" evidence="2">
    <location>
        <begin position="56"/>
        <end position="75"/>
    </location>
</feature>
<sequence>MAGRIRPMLWASGVDVDAAEQHRETRRYATFGALICLMTLWSAGAMFTTARFTLGLALPLALAAAAVFGGVMFSIDRLISQMTIEKDTLRYRVGHVLLVRGLLSVVIGMVVAHSSLTFLYAADIRHLVAVDAAAAASREVALVAQSAPETERIAALEAEVARLDAEVAAAYARTDELKAAWVADAIPVNGTNRAANGNYAGPGDVADPLRREWETYRDVALPAVLAARDTALPGLQAQLAEQRQALGQRQDAAHDAATTTGLSAESRAFLQLLGDDPTVWLWLLFFVVLDLVVAGLKAFWPASEVDKAKRAVIAETAAQAEFNRTDTAMAAAYAHRARRAAEVYMALTDADASREIAAAVAREQQGTTAAARLGGRQPETRELRPRRGSRLPSRG</sequence>
<gene>
    <name evidence="3" type="ORF">G1H19_09090</name>
</gene>
<dbReference type="AlphaFoldDB" id="A0A7K3WCF1"/>
<dbReference type="EMBL" id="JAAGWK010000010">
    <property type="protein sequence ID" value="NEL54152.1"/>
    <property type="molecule type" value="Genomic_DNA"/>
</dbReference>
<comment type="caution">
    <text evidence="3">The sequence shown here is derived from an EMBL/GenBank/DDBJ whole genome shotgun (WGS) entry which is preliminary data.</text>
</comment>
<evidence type="ECO:0000313" key="3">
    <source>
        <dbReference type="EMBL" id="NEL54152.1"/>
    </source>
</evidence>
<name>A0A7K3WCF1_9ACTN</name>
<reference evidence="3 4" key="1">
    <citation type="submission" date="2020-02" db="EMBL/GenBank/DDBJ databases">
        <title>The whole genome sequence of CPCC 205119.</title>
        <authorList>
            <person name="Jiang Z."/>
        </authorList>
    </citation>
    <scope>NUCLEOTIDE SEQUENCE [LARGE SCALE GENOMIC DNA]</scope>
    <source>
        <strain evidence="3 4">CPCC 205119</strain>
    </source>
</reference>
<accession>A0A7K3WCF1</accession>